<keyword evidence="3" id="KW-0238">DNA-binding</keyword>
<evidence type="ECO:0000259" key="5">
    <source>
        <dbReference type="PROSITE" id="PS50931"/>
    </source>
</evidence>
<dbReference type="PROSITE" id="PS50931">
    <property type="entry name" value="HTH_LYSR"/>
    <property type="match status" value="1"/>
</dbReference>
<dbReference type="SUPFAM" id="SSF46785">
    <property type="entry name" value="Winged helix' DNA-binding domain"/>
    <property type="match status" value="1"/>
</dbReference>
<dbReference type="PRINTS" id="PR00039">
    <property type="entry name" value="HTHLYSR"/>
</dbReference>
<dbReference type="Pfam" id="PF00126">
    <property type="entry name" value="HTH_1"/>
    <property type="match status" value="1"/>
</dbReference>
<evidence type="ECO:0000256" key="1">
    <source>
        <dbReference type="ARBA" id="ARBA00009437"/>
    </source>
</evidence>
<keyword evidence="4" id="KW-0804">Transcription</keyword>
<keyword evidence="7" id="KW-1185">Reference proteome</keyword>
<dbReference type="EMBL" id="JAMJPK010000006">
    <property type="protein sequence ID" value="MCL7941525.1"/>
    <property type="molecule type" value="Genomic_DNA"/>
</dbReference>
<dbReference type="Proteomes" id="UP001165369">
    <property type="component" value="Unassembled WGS sequence"/>
</dbReference>
<dbReference type="InterPro" id="IPR005119">
    <property type="entry name" value="LysR_subst-bd"/>
</dbReference>
<keyword evidence="2" id="KW-0805">Transcription regulation</keyword>
<reference evidence="6" key="1">
    <citation type="submission" date="2022-05" db="EMBL/GenBank/DDBJ databases">
        <title>Halomonas geminus sp. nov. and Halomonas llamarensis sp. nov. isolated from high-altitude salars of the Atacama Desert.</title>
        <authorList>
            <person name="Hintersatz C."/>
            <person name="Rojas L.A."/>
            <person name="Wei T.-S."/>
            <person name="Kutschke S."/>
            <person name="Lehmann F."/>
            <person name="Jain R."/>
            <person name="Pollmann K."/>
        </authorList>
    </citation>
    <scope>NUCLEOTIDE SEQUENCE</scope>
    <source>
        <strain evidence="6">ATCH28</strain>
    </source>
</reference>
<proteinExistence type="inferred from homology"/>
<dbReference type="InterPro" id="IPR036388">
    <property type="entry name" value="WH-like_DNA-bd_sf"/>
</dbReference>
<dbReference type="SUPFAM" id="SSF53850">
    <property type="entry name" value="Periplasmic binding protein-like II"/>
    <property type="match status" value="1"/>
</dbReference>
<dbReference type="InterPro" id="IPR000847">
    <property type="entry name" value="LysR_HTH_N"/>
</dbReference>
<dbReference type="Gene3D" id="1.10.10.10">
    <property type="entry name" value="Winged helix-like DNA-binding domain superfamily/Winged helix DNA-binding domain"/>
    <property type="match status" value="1"/>
</dbReference>
<evidence type="ECO:0000256" key="4">
    <source>
        <dbReference type="ARBA" id="ARBA00023163"/>
    </source>
</evidence>
<name>A0ABT0T584_9GAMM</name>
<comment type="similarity">
    <text evidence="1">Belongs to the LysR transcriptional regulatory family.</text>
</comment>
<dbReference type="PANTHER" id="PTHR30427:SF1">
    <property type="entry name" value="TRANSCRIPTIONAL ACTIVATOR PROTEIN LYSR"/>
    <property type="match status" value="1"/>
</dbReference>
<dbReference type="CDD" id="cd08415">
    <property type="entry name" value="PBP2_LysR_opines_like"/>
    <property type="match status" value="1"/>
</dbReference>
<evidence type="ECO:0000256" key="3">
    <source>
        <dbReference type="ARBA" id="ARBA00023125"/>
    </source>
</evidence>
<evidence type="ECO:0000256" key="2">
    <source>
        <dbReference type="ARBA" id="ARBA00023015"/>
    </source>
</evidence>
<evidence type="ECO:0000313" key="6">
    <source>
        <dbReference type="EMBL" id="MCL7941525.1"/>
    </source>
</evidence>
<dbReference type="InterPro" id="IPR036390">
    <property type="entry name" value="WH_DNA-bd_sf"/>
</dbReference>
<evidence type="ECO:0000313" key="7">
    <source>
        <dbReference type="Proteomes" id="UP001165369"/>
    </source>
</evidence>
<feature type="domain" description="HTH lysR-type" evidence="5">
    <location>
        <begin position="1"/>
        <end position="58"/>
    </location>
</feature>
<dbReference type="PANTHER" id="PTHR30427">
    <property type="entry name" value="TRANSCRIPTIONAL ACTIVATOR PROTEIN LYSR"/>
    <property type="match status" value="1"/>
</dbReference>
<comment type="caution">
    <text evidence="6">The sequence shown here is derived from an EMBL/GenBank/DDBJ whole genome shotgun (WGS) entry which is preliminary data.</text>
</comment>
<dbReference type="InterPro" id="IPR037424">
    <property type="entry name" value="NocR_PBP2"/>
</dbReference>
<dbReference type="Gene3D" id="3.40.190.290">
    <property type="match status" value="1"/>
</dbReference>
<dbReference type="Pfam" id="PF03466">
    <property type="entry name" value="LysR_substrate"/>
    <property type="match status" value="1"/>
</dbReference>
<gene>
    <name evidence="6" type="ORF">M8009_14640</name>
</gene>
<sequence length="305" mass="34128">MRWRQLQAFRETMVTGTVSGAAELMGISQPAVSRLIDSLEQTLSITLFDRRSGRLLPTVEAQLFYKEVQKAFSSYDQLSTVAEDIRLGRMGSLHVACLPALGLSFIPDVVVDFSRKQPDVAIRYDLQLSMRVEGWVTSQQVDLGLAEFPCEGFGFDSEDFSVEPYVIAIPEAHPLAKKRIIRPDDLSGVPLVCLGPEAVGRKLLDASLTRHNIRPRVVCETLYASGLCELIDRGLGIGMVDMFTAHDYAEKSIAFRRFEPQIMFHVGLLYPKHQPLSRTASEFLQLLRAKRDLVINDAQKMLDAV</sequence>
<dbReference type="RefSeq" id="WP_250062476.1">
    <property type="nucleotide sequence ID" value="NZ_JAMJPK010000006.1"/>
</dbReference>
<protein>
    <submittedName>
        <fullName evidence="6">LysR substrate-binding domain-containing protein</fullName>
    </submittedName>
</protein>
<organism evidence="6 7">
    <name type="scientific">Halomonas gemina</name>
    <dbReference type="NCBI Taxonomy" id="2945105"/>
    <lineage>
        <taxon>Bacteria</taxon>
        <taxon>Pseudomonadati</taxon>
        <taxon>Pseudomonadota</taxon>
        <taxon>Gammaproteobacteria</taxon>
        <taxon>Oceanospirillales</taxon>
        <taxon>Halomonadaceae</taxon>
        <taxon>Halomonas</taxon>
    </lineage>
</organism>
<accession>A0ABT0T584</accession>